<feature type="transmembrane region" description="Helical" evidence="7">
    <location>
        <begin position="15"/>
        <end position="36"/>
    </location>
</feature>
<feature type="transmembrane region" description="Helical" evidence="7">
    <location>
        <begin position="135"/>
        <end position="156"/>
    </location>
</feature>
<feature type="transmembrane region" description="Helical" evidence="7">
    <location>
        <begin position="183"/>
        <end position="205"/>
    </location>
</feature>
<keyword evidence="3 7" id="KW-1133">Transmembrane helix</keyword>
<dbReference type="Pfam" id="PF20684">
    <property type="entry name" value="Fung_rhodopsin"/>
    <property type="match status" value="1"/>
</dbReference>
<comment type="caution">
    <text evidence="9">The sequence shown here is derived from an EMBL/GenBank/DDBJ whole genome shotgun (WGS) entry which is preliminary data.</text>
</comment>
<dbReference type="InterPro" id="IPR049326">
    <property type="entry name" value="Rhodopsin_dom_fungi"/>
</dbReference>
<name>A0A2N3N6S1_9PEZI</name>
<evidence type="ECO:0000256" key="7">
    <source>
        <dbReference type="SAM" id="Phobius"/>
    </source>
</evidence>
<accession>A0A2N3N6S1</accession>
<protein>
    <recommendedName>
        <fullName evidence="8">Rhodopsin domain-containing protein</fullName>
    </recommendedName>
</protein>
<feature type="compositionally biased region" description="Polar residues" evidence="6">
    <location>
        <begin position="305"/>
        <end position="326"/>
    </location>
</feature>
<dbReference type="PANTHER" id="PTHR33048">
    <property type="entry name" value="PTH11-LIKE INTEGRAL MEMBRANE PROTEIN (AFU_ORTHOLOGUE AFUA_5G11245)"/>
    <property type="match status" value="1"/>
</dbReference>
<comment type="similarity">
    <text evidence="5">Belongs to the SAT4 family.</text>
</comment>
<evidence type="ECO:0000313" key="9">
    <source>
        <dbReference type="EMBL" id="PKS08128.1"/>
    </source>
</evidence>
<evidence type="ECO:0000256" key="2">
    <source>
        <dbReference type="ARBA" id="ARBA00022692"/>
    </source>
</evidence>
<gene>
    <name evidence="9" type="ORF">jhhlp_005403</name>
</gene>
<evidence type="ECO:0000256" key="5">
    <source>
        <dbReference type="ARBA" id="ARBA00038359"/>
    </source>
</evidence>
<feature type="region of interest" description="Disordered" evidence="6">
    <location>
        <begin position="283"/>
        <end position="336"/>
    </location>
</feature>
<feature type="compositionally biased region" description="Basic and acidic residues" evidence="6">
    <location>
        <begin position="287"/>
        <end position="298"/>
    </location>
</feature>
<keyword evidence="2 7" id="KW-0812">Transmembrane</keyword>
<dbReference type="OrthoDB" id="444631at2759"/>
<dbReference type="EMBL" id="NLAX01000700">
    <property type="protein sequence ID" value="PKS08128.1"/>
    <property type="molecule type" value="Genomic_DNA"/>
</dbReference>
<evidence type="ECO:0000256" key="1">
    <source>
        <dbReference type="ARBA" id="ARBA00004141"/>
    </source>
</evidence>
<comment type="subcellular location">
    <subcellularLocation>
        <location evidence="1">Membrane</location>
        <topology evidence="1">Multi-pass membrane protein</topology>
    </subcellularLocation>
</comment>
<evidence type="ECO:0000256" key="3">
    <source>
        <dbReference type="ARBA" id="ARBA00022989"/>
    </source>
</evidence>
<dbReference type="GO" id="GO:0016020">
    <property type="term" value="C:membrane"/>
    <property type="evidence" value="ECO:0007669"/>
    <property type="project" value="UniProtKB-SubCell"/>
</dbReference>
<dbReference type="PANTHER" id="PTHR33048:SF162">
    <property type="entry name" value="SATRATOXIN BIOSYNTHESIS SC1 CLUSTER PROTEIN 4"/>
    <property type="match status" value="1"/>
</dbReference>
<reference evidence="9 10" key="1">
    <citation type="journal article" date="2017" name="G3 (Bethesda)">
        <title>First Draft Genome Sequence of the Pathogenic Fungus Lomentospora prolificans (Formerly Scedosporium prolificans).</title>
        <authorList>
            <person name="Luo R."/>
            <person name="Zimin A."/>
            <person name="Workman R."/>
            <person name="Fan Y."/>
            <person name="Pertea G."/>
            <person name="Grossman N."/>
            <person name="Wear M.P."/>
            <person name="Jia B."/>
            <person name="Miller H."/>
            <person name="Casadevall A."/>
            <person name="Timp W."/>
            <person name="Zhang S.X."/>
            <person name="Salzberg S.L."/>
        </authorList>
    </citation>
    <scope>NUCLEOTIDE SEQUENCE [LARGE SCALE GENOMIC DNA]</scope>
    <source>
        <strain evidence="9 10">JHH-5317</strain>
    </source>
</reference>
<evidence type="ECO:0000256" key="4">
    <source>
        <dbReference type="ARBA" id="ARBA00023136"/>
    </source>
</evidence>
<feature type="transmembrane region" description="Helical" evidence="7">
    <location>
        <begin position="101"/>
        <end position="123"/>
    </location>
</feature>
<sequence length="354" mass="39537">MAALDDVGTVPHHSLLALVWTSFSAAFLFVVLRTVVRFKISNRLTVDDYCIFLALATLLTLCTLETIQLPSLYHITAVMAGRISISTELMSQTEEYLKYEFAIIILFWSVLWFVKAGFLALYFKLFGELPLYRKAWYVLAVFTVLAYAGCVTTLSVSCGSIDNFFKFAMCGGPEQVWASNLSIYFSTTIDVFTDLCIMAMPLKLILNLKQITLKQKAGLICVFSLCFVMIAFSIIRAKQVLVPQYFVNLTLLMIWSTLAASISVIVGSLPPLKILITNRATAKSRSRHDSRNQKGSNHDHHKNSMVLSSLSSDKNPTSARCPNTSESQEEMLRSGGAQFVMVKNEPEFIGPERV</sequence>
<feature type="transmembrane region" description="Helical" evidence="7">
    <location>
        <begin position="217"/>
        <end position="235"/>
    </location>
</feature>
<keyword evidence="4 7" id="KW-0472">Membrane</keyword>
<evidence type="ECO:0000313" key="10">
    <source>
        <dbReference type="Proteomes" id="UP000233524"/>
    </source>
</evidence>
<dbReference type="AlphaFoldDB" id="A0A2N3N6S1"/>
<dbReference type="Proteomes" id="UP000233524">
    <property type="component" value="Unassembled WGS sequence"/>
</dbReference>
<organism evidence="9 10">
    <name type="scientific">Lomentospora prolificans</name>
    <dbReference type="NCBI Taxonomy" id="41688"/>
    <lineage>
        <taxon>Eukaryota</taxon>
        <taxon>Fungi</taxon>
        <taxon>Dikarya</taxon>
        <taxon>Ascomycota</taxon>
        <taxon>Pezizomycotina</taxon>
        <taxon>Sordariomycetes</taxon>
        <taxon>Hypocreomycetidae</taxon>
        <taxon>Microascales</taxon>
        <taxon>Microascaceae</taxon>
        <taxon>Lomentospora</taxon>
    </lineage>
</organism>
<proteinExistence type="inferred from homology"/>
<evidence type="ECO:0000256" key="6">
    <source>
        <dbReference type="SAM" id="MobiDB-lite"/>
    </source>
</evidence>
<dbReference type="VEuPathDB" id="FungiDB:jhhlp_005403"/>
<keyword evidence="10" id="KW-1185">Reference proteome</keyword>
<dbReference type="InParanoid" id="A0A2N3N6S1"/>
<feature type="transmembrane region" description="Helical" evidence="7">
    <location>
        <begin position="48"/>
        <end position="69"/>
    </location>
</feature>
<feature type="transmembrane region" description="Helical" evidence="7">
    <location>
        <begin position="247"/>
        <end position="269"/>
    </location>
</feature>
<dbReference type="STRING" id="41688.A0A2N3N6S1"/>
<evidence type="ECO:0000259" key="8">
    <source>
        <dbReference type="Pfam" id="PF20684"/>
    </source>
</evidence>
<dbReference type="InterPro" id="IPR052337">
    <property type="entry name" value="SAT4-like"/>
</dbReference>
<feature type="domain" description="Rhodopsin" evidence="8">
    <location>
        <begin position="32"/>
        <end position="276"/>
    </location>
</feature>